<evidence type="ECO:0000313" key="3">
    <source>
        <dbReference type="Proteomes" id="UP001499974"/>
    </source>
</evidence>
<feature type="chain" id="PRO_5046736562" evidence="1">
    <location>
        <begin position="23"/>
        <end position="158"/>
    </location>
</feature>
<organism evidence="2 3">
    <name type="scientific">Nocardioides conyzicola</name>
    <dbReference type="NCBI Taxonomy" id="1651781"/>
    <lineage>
        <taxon>Bacteria</taxon>
        <taxon>Bacillati</taxon>
        <taxon>Actinomycetota</taxon>
        <taxon>Actinomycetes</taxon>
        <taxon>Propionibacteriales</taxon>
        <taxon>Nocardioidaceae</taxon>
        <taxon>Nocardioides</taxon>
    </lineage>
</organism>
<dbReference type="EMBL" id="BAABKM010000002">
    <property type="protein sequence ID" value="GAA4700788.1"/>
    <property type="molecule type" value="Genomic_DNA"/>
</dbReference>
<comment type="caution">
    <text evidence="2">The sequence shown here is derived from an EMBL/GenBank/DDBJ whole genome shotgun (WGS) entry which is preliminary data.</text>
</comment>
<sequence length="158" mass="16685">MTVLRCTRTAAAWVATLIVVTAGLVGCSSDDSSAAGLCDTANDYVWYVGYFTGDQGGPPSAAEIPGAVDTLVDLTDDLAGEVPSDQREGAKAAHETWTGAKGVFERYDLADDSTADQAAAELQAELGKYQDVNERFVAWLRDECGFDSAEDLERPPGA</sequence>
<dbReference type="PROSITE" id="PS51257">
    <property type="entry name" value="PROKAR_LIPOPROTEIN"/>
    <property type="match status" value="1"/>
</dbReference>
<evidence type="ECO:0000313" key="2">
    <source>
        <dbReference type="EMBL" id="GAA4700788.1"/>
    </source>
</evidence>
<gene>
    <name evidence="2" type="ORF">GCM10023349_17110</name>
</gene>
<accession>A0ABP8X586</accession>
<keyword evidence="1" id="KW-0732">Signal</keyword>
<keyword evidence="3" id="KW-1185">Reference proteome</keyword>
<protein>
    <submittedName>
        <fullName evidence="2">Uncharacterized protein</fullName>
    </submittedName>
</protein>
<proteinExistence type="predicted"/>
<evidence type="ECO:0000256" key="1">
    <source>
        <dbReference type="SAM" id="SignalP"/>
    </source>
</evidence>
<name>A0ABP8X586_9ACTN</name>
<feature type="signal peptide" evidence="1">
    <location>
        <begin position="1"/>
        <end position="22"/>
    </location>
</feature>
<dbReference type="Proteomes" id="UP001499974">
    <property type="component" value="Unassembled WGS sequence"/>
</dbReference>
<reference evidence="3" key="1">
    <citation type="journal article" date="2019" name="Int. J. Syst. Evol. Microbiol.">
        <title>The Global Catalogue of Microorganisms (GCM) 10K type strain sequencing project: providing services to taxonomists for standard genome sequencing and annotation.</title>
        <authorList>
            <consortium name="The Broad Institute Genomics Platform"/>
            <consortium name="The Broad Institute Genome Sequencing Center for Infectious Disease"/>
            <person name="Wu L."/>
            <person name="Ma J."/>
        </authorList>
    </citation>
    <scope>NUCLEOTIDE SEQUENCE [LARGE SCALE GENOMIC DNA]</scope>
    <source>
        <strain evidence="3">JCM 18531</strain>
    </source>
</reference>
<dbReference type="RefSeq" id="WP_345520823.1">
    <property type="nucleotide sequence ID" value="NZ_BAABKM010000002.1"/>
</dbReference>